<dbReference type="Proteomes" id="UP000596083">
    <property type="component" value="Chromosome"/>
</dbReference>
<dbReference type="RefSeq" id="WP_200334201.1">
    <property type="nucleotide sequence ID" value="NZ_CP066786.1"/>
</dbReference>
<reference evidence="2 3" key="1">
    <citation type="submission" date="2020-12" db="EMBL/GenBank/DDBJ databases">
        <authorList>
            <person name="Zheng R.K."/>
            <person name="Sun C.M."/>
        </authorList>
    </citation>
    <scope>NUCLEOTIDE SEQUENCE [LARGE SCALE GENOMIC DNA]</scope>
    <source>
        <strain evidence="2 3">ZRK001</strain>
    </source>
</reference>
<dbReference type="KEGG" id="mlut:JET14_13545"/>
<feature type="region of interest" description="Disordered" evidence="1">
    <location>
        <begin position="51"/>
        <end position="72"/>
    </location>
</feature>
<proteinExistence type="predicted"/>
<dbReference type="EMBL" id="CP066786">
    <property type="protein sequence ID" value="QQM29348.1"/>
    <property type="molecule type" value="Genomic_DNA"/>
</dbReference>
<dbReference type="AlphaFoldDB" id="A0A7T7HHK7"/>
<evidence type="ECO:0000313" key="3">
    <source>
        <dbReference type="Proteomes" id="UP000596083"/>
    </source>
</evidence>
<gene>
    <name evidence="2" type="ORF">JET14_13545</name>
</gene>
<evidence type="ECO:0000313" key="2">
    <source>
        <dbReference type="EMBL" id="QQM29348.1"/>
    </source>
</evidence>
<evidence type="ECO:0000256" key="1">
    <source>
        <dbReference type="SAM" id="MobiDB-lite"/>
    </source>
</evidence>
<protein>
    <submittedName>
        <fullName evidence="2">Uncharacterized protein</fullName>
    </submittedName>
</protein>
<sequence>MPNVSFVQADIERLIRAAKRAGAVIKFDVRTFEATIIPDIHRAGGVDPDTISTGNPLLGNLAPDGKENWDED</sequence>
<name>A0A7T7HHK7_9HYPH</name>
<accession>A0A7T7HHK7</accession>
<organism evidence="2 3">
    <name type="scientific">Martelella lutilitoris</name>
    <dbReference type="NCBI Taxonomy" id="2583532"/>
    <lineage>
        <taxon>Bacteria</taxon>
        <taxon>Pseudomonadati</taxon>
        <taxon>Pseudomonadota</taxon>
        <taxon>Alphaproteobacteria</taxon>
        <taxon>Hyphomicrobiales</taxon>
        <taxon>Aurantimonadaceae</taxon>
        <taxon>Martelella</taxon>
    </lineage>
</organism>